<dbReference type="CDD" id="cd05254">
    <property type="entry name" value="dTDP_HR_like_SDR_e"/>
    <property type="match status" value="1"/>
</dbReference>
<dbReference type="SUPFAM" id="SSF51735">
    <property type="entry name" value="NAD(P)-binding Rossmann-fold domains"/>
    <property type="match status" value="1"/>
</dbReference>
<comment type="pathway">
    <text evidence="1 6">Carbohydrate biosynthesis; dTDP-L-rhamnose biosynthesis.</text>
</comment>
<keyword evidence="6 8" id="KW-0560">Oxidoreductase</keyword>
<dbReference type="PANTHER" id="PTHR10491">
    <property type="entry name" value="DTDP-4-DEHYDRORHAMNOSE REDUCTASE"/>
    <property type="match status" value="1"/>
</dbReference>
<name>A0ABU8P8W4_9HYPH</name>
<evidence type="ECO:0000256" key="3">
    <source>
        <dbReference type="ARBA" id="ARBA00012929"/>
    </source>
</evidence>
<dbReference type="PANTHER" id="PTHR10491:SF4">
    <property type="entry name" value="METHIONINE ADENOSYLTRANSFERASE 2 SUBUNIT BETA"/>
    <property type="match status" value="1"/>
</dbReference>
<dbReference type="RefSeq" id="WP_105541265.1">
    <property type="nucleotide sequence ID" value="NZ_JBBGZH010000001.1"/>
</dbReference>
<proteinExistence type="inferred from homology"/>
<dbReference type="EMBL" id="JBBGZH010000001">
    <property type="protein sequence ID" value="MEJ5018696.1"/>
    <property type="molecule type" value="Genomic_DNA"/>
</dbReference>
<evidence type="ECO:0000256" key="4">
    <source>
        <dbReference type="ARBA" id="ARBA00017099"/>
    </source>
</evidence>
<evidence type="ECO:0000256" key="5">
    <source>
        <dbReference type="ARBA" id="ARBA00048200"/>
    </source>
</evidence>
<evidence type="ECO:0000259" key="7">
    <source>
        <dbReference type="Pfam" id="PF04321"/>
    </source>
</evidence>
<dbReference type="EC" id="1.1.1.133" evidence="3 6"/>
<evidence type="ECO:0000313" key="8">
    <source>
        <dbReference type="EMBL" id="MEJ5018696.1"/>
    </source>
</evidence>
<evidence type="ECO:0000256" key="1">
    <source>
        <dbReference type="ARBA" id="ARBA00004781"/>
    </source>
</evidence>
<comment type="caution">
    <text evidence="8">The sequence shown here is derived from an EMBL/GenBank/DDBJ whole genome shotgun (WGS) entry which is preliminary data.</text>
</comment>
<dbReference type="InterPro" id="IPR005913">
    <property type="entry name" value="dTDP_dehydrorham_reduct"/>
</dbReference>
<dbReference type="InterPro" id="IPR029903">
    <property type="entry name" value="RmlD-like-bd"/>
</dbReference>
<dbReference type="Pfam" id="PF04321">
    <property type="entry name" value="RmlD_sub_bind"/>
    <property type="match status" value="1"/>
</dbReference>
<comment type="catalytic activity">
    <reaction evidence="5 6">
        <text>dTDP-beta-L-rhamnose + NADP(+) = dTDP-4-dehydro-beta-L-rhamnose + NADPH + H(+)</text>
        <dbReference type="Rhea" id="RHEA:21796"/>
        <dbReference type="ChEBI" id="CHEBI:15378"/>
        <dbReference type="ChEBI" id="CHEBI:57510"/>
        <dbReference type="ChEBI" id="CHEBI:57783"/>
        <dbReference type="ChEBI" id="CHEBI:58349"/>
        <dbReference type="ChEBI" id="CHEBI:62830"/>
        <dbReference type="EC" id="1.1.1.133"/>
    </reaction>
</comment>
<organism evidence="8 9">
    <name type="scientific">Ochrobactrum vermis</name>
    <dbReference type="NCBI Taxonomy" id="1827297"/>
    <lineage>
        <taxon>Bacteria</taxon>
        <taxon>Pseudomonadati</taxon>
        <taxon>Pseudomonadota</taxon>
        <taxon>Alphaproteobacteria</taxon>
        <taxon>Hyphomicrobiales</taxon>
        <taxon>Brucellaceae</taxon>
        <taxon>Brucella/Ochrobactrum group</taxon>
        <taxon>Ochrobactrum</taxon>
    </lineage>
</organism>
<keyword evidence="6" id="KW-0521">NADP</keyword>
<evidence type="ECO:0000256" key="6">
    <source>
        <dbReference type="RuleBase" id="RU364082"/>
    </source>
</evidence>
<keyword evidence="9" id="KW-1185">Reference proteome</keyword>
<protein>
    <recommendedName>
        <fullName evidence="4 6">dTDP-4-dehydrorhamnose reductase</fullName>
        <ecNumber evidence="3 6">1.1.1.133</ecNumber>
    </recommendedName>
</protein>
<reference evidence="8 9" key="1">
    <citation type="submission" date="2023-12" db="EMBL/GenBank/DDBJ databases">
        <title>Gut-associated functions are favored during microbiome assembly across C. elegans life.</title>
        <authorList>
            <person name="Zimmermann J."/>
        </authorList>
    </citation>
    <scope>NUCLEOTIDE SEQUENCE [LARGE SCALE GENOMIC DNA]</scope>
    <source>
        <strain evidence="8 9">MYb71</strain>
    </source>
</reference>
<dbReference type="InterPro" id="IPR036291">
    <property type="entry name" value="NAD(P)-bd_dom_sf"/>
</dbReference>
<dbReference type="Gene3D" id="3.40.50.720">
    <property type="entry name" value="NAD(P)-binding Rossmann-like Domain"/>
    <property type="match status" value="1"/>
</dbReference>
<dbReference type="Proteomes" id="UP001375812">
    <property type="component" value="Unassembled WGS sequence"/>
</dbReference>
<evidence type="ECO:0000313" key="9">
    <source>
        <dbReference type="Proteomes" id="UP001375812"/>
    </source>
</evidence>
<accession>A0ABU8P8W4</accession>
<comment type="function">
    <text evidence="6">Catalyzes the reduction of dTDP-6-deoxy-L-lyxo-4-hexulose to yield dTDP-L-rhamnose.</text>
</comment>
<gene>
    <name evidence="8" type="primary">rfbD</name>
    <name evidence="8" type="ORF">WH297_02925</name>
</gene>
<feature type="domain" description="RmlD-like substrate binding" evidence="7">
    <location>
        <begin position="1"/>
        <end position="290"/>
    </location>
</feature>
<comment type="similarity">
    <text evidence="2 6">Belongs to the dTDP-4-dehydrorhamnose reductase family.</text>
</comment>
<dbReference type="GO" id="GO:0008831">
    <property type="term" value="F:dTDP-4-dehydrorhamnose reductase activity"/>
    <property type="evidence" value="ECO:0007669"/>
    <property type="project" value="UniProtKB-EC"/>
</dbReference>
<comment type="cofactor">
    <cofactor evidence="6">
        <name>Mg(2+)</name>
        <dbReference type="ChEBI" id="CHEBI:18420"/>
    </cofactor>
    <text evidence="6">Binds 1 Mg(2+) ion per monomer.</text>
</comment>
<sequence length="299" mass="32429">MKVLVTGREGQIARSLTRSAATRSDIELIALGRPDLDLAQPDTVMRTISRINPDVVISAAAYTAVDNAEVESDIAYRVNAIGAEAVSRAAAACGAPIIHWSTDYVFDGALERSYTEEDATNPRNVYGKTKLEGELRVASENNMHVILRTSSVYSPYGTNFVKTMLNIAETKDQVSVVSDQWVNPSSAFDLADGALRVVNSICSRAGFSSYGIFHLVGTNGTNWSSFANKIFSESQKYNGPSAKVVPITSNEYPTKAKRPANSRLDTEKFTSVFGWTMPHWESSLQSVVRSILKGSGDGS</sequence>
<dbReference type="Gene3D" id="3.90.25.10">
    <property type="entry name" value="UDP-galactose 4-epimerase, domain 1"/>
    <property type="match status" value="1"/>
</dbReference>
<evidence type="ECO:0000256" key="2">
    <source>
        <dbReference type="ARBA" id="ARBA00010944"/>
    </source>
</evidence>